<dbReference type="AlphaFoldDB" id="A0A1Y3PN93"/>
<dbReference type="PANTHER" id="PTHR37814:SF1">
    <property type="entry name" value="MEMBRANE PROTEIN"/>
    <property type="match status" value="1"/>
</dbReference>
<keyword evidence="1" id="KW-0472">Membrane</keyword>
<dbReference type="InterPro" id="IPR038728">
    <property type="entry name" value="YkvI-like"/>
</dbReference>
<keyword evidence="1" id="KW-0812">Transmembrane</keyword>
<feature type="transmembrane region" description="Helical" evidence="1">
    <location>
        <begin position="90"/>
        <end position="116"/>
    </location>
</feature>
<evidence type="ECO:0000256" key="1">
    <source>
        <dbReference type="SAM" id="Phobius"/>
    </source>
</evidence>
<proteinExistence type="predicted"/>
<evidence type="ECO:0000313" key="2">
    <source>
        <dbReference type="EMBL" id="OUM87596.1"/>
    </source>
</evidence>
<gene>
    <name evidence="2" type="ORF">BAA01_04815</name>
</gene>
<feature type="transmembrane region" description="Helical" evidence="1">
    <location>
        <begin position="314"/>
        <end position="332"/>
    </location>
</feature>
<protein>
    <recommendedName>
        <fullName evidence="4">Membrane protein YkvI</fullName>
    </recommendedName>
</protein>
<dbReference type="PANTHER" id="PTHR37814">
    <property type="entry name" value="CONSERVED MEMBRANE PROTEIN"/>
    <property type="match status" value="1"/>
</dbReference>
<accession>A0A1Y3PN93</accession>
<feature type="transmembrane region" description="Helical" evidence="1">
    <location>
        <begin position="338"/>
        <end position="359"/>
    </location>
</feature>
<organism evidence="2 3">
    <name type="scientific">Bacillus thermozeamaize</name>
    <dbReference type="NCBI Taxonomy" id="230954"/>
    <lineage>
        <taxon>Bacteria</taxon>
        <taxon>Bacillati</taxon>
        <taxon>Bacillota</taxon>
        <taxon>Bacilli</taxon>
        <taxon>Bacillales</taxon>
        <taxon>Bacillaceae</taxon>
        <taxon>Bacillus</taxon>
    </lineage>
</organism>
<dbReference type="Proteomes" id="UP000196475">
    <property type="component" value="Unassembled WGS sequence"/>
</dbReference>
<evidence type="ECO:0000313" key="3">
    <source>
        <dbReference type="Proteomes" id="UP000196475"/>
    </source>
</evidence>
<feature type="transmembrane region" description="Helical" evidence="1">
    <location>
        <begin position="151"/>
        <end position="169"/>
    </location>
</feature>
<sequence length="374" mass="41175">MSAAGRTGVLGNSFRLAMTIVGTTIGAGFASGREIWEFFTVYGAGSGQGILLFAGLYALCCWVILRISWQTKPASYSELLFRLMSPLMARVYDGLIMFYLFSLSAVMFAASGAVFADVRLPFHLGVLAIAVLVFSVLIFQIRGLLSLNSWLIPLLVLMLAAIAFFYLMGGEPGDSQGREQTEQLEQRFEARFQPYYGVWASSVVYTSFNLVPMIGVLCMAARESRHPRELAIGSLLSGLFLGGLAWLLNGALLNMPVDVAAEREILLFELAGHFPFRVEKLVFLSLWLAIYTTALSSIFSLATRLKVIVIWPHSLILAILVIGIIPFSYFGFATLVKILYPIFGMASLFFVGCLLLSWIRGDDSLPNHHGFSGR</sequence>
<feature type="transmembrane region" description="Helical" evidence="1">
    <location>
        <begin position="122"/>
        <end position="139"/>
    </location>
</feature>
<feature type="transmembrane region" description="Helical" evidence="1">
    <location>
        <begin position="230"/>
        <end position="248"/>
    </location>
</feature>
<dbReference type="EMBL" id="LZRT01000072">
    <property type="protein sequence ID" value="OUM87596.1"/>
    <property type="molecule type" value="Genomic_DNA"/>
</dbReference>
<keyword evidence="1" id="KW-1133">Transmembrane helix</keyword>
<comment type="caution">
    <text evidence="2">The sequence shown here is derived from an EMBL/GenBank/DDBJ whole genome shotgun (WGS) entry which is preliminary data.</text>
</comment>
<feature type="transmembrane region" description="Helical" evidence="1">
    <location>
        <begin position="281"/>
        <end position="302"/>
    </location>
</feature>
<feature type="transmembrane region" description="Helical" evidence="1">
    <location>
        <begin position="196"/>
        <end position="218"/>
    </location>
</feature>
<evidence type="ECO:0008006" key="4">
    <source>
        <dbReference type="Google" id="ProtNLM"/>
    </source>
</evidence>
<feature type="transmembrane region" description="Helical" evidence="1">
    <location>
        <begin position="50"/>
        <end position="69"/>
    </location>
</feature>
<name>A0A1Y3PN93_9BACI</name>
<reference evidence="3" key="1">
    <citation type="submission" date="2016-06" db="EMBL/GenBank/DDBJ databases">
        <authorList>
            <person name="Nascimento L."/>
            <person name="Pereira R.V."/>
            <person name="Martins L.F."/>
            <person name="Quaggio R.B."/>
            <person name="Silva A.M."/>
            <person name="Setubal J.C."/>
        </authorList>
    </citation>
    <scope>NUCLEOTIDE SEQUENCE [LARGE SCALE GENOMIC DNA]</scope>
</reference>
<feature type="transmembrane region" description="Helical" evidence="1">
    <location>
        <begin position="12"/>
        <end position="30"/>
    </location>
</feature>